<reference evidence="1" key="1">
    <citation type="submission" date="2020-03" db="EMBL/GenBank/DDBJ databases">
        <authorList>
            <person name="Chebbi M.A."/>
            <person name="Drezen J.M."/>
        </authorList>
    </citation>
    <scope>NUCLEOTIDE SEQUENCE</scope>
    <source>
        <tissue evidence="1">Whole body</tissue>
    </source>
</reference>
<reference evidence="1" key="2">
    <citation type="submission" date="2021-04" db="EMBL/GenBank/DDBJ databases">
        <title>Genome-wide patterns of bracovirus chromosomal integration into multiple host tissues during parasitism.</title>
        <authorList>
            <person name="Chebbi M.A.C."/>
        </authorList>
    </citation>
    <scope>NUCLEOTIDE SEQUENCE</scope>
    <source>
        <tissue evidence="1">Whole body</tissue>
    </source>
</reference>
<keyword evidence="2" id="KW-1185">Reference proteome</keyword>
<comment type="caution">
    <text evidence="1">The sequence shown here is derived from an EMBL/GenBank/DDBJ whole genome shotgun (WGS) entry which is preliminary data.</text>
</comment>
<accession>A0A8J5QLK7</accession>
<dbReference type="Proteomes" id="UP000729913">
    <property type="component" value="Unassembled WGS sequence"/>
</dbReference>
<gene>
    <name evidence="1" type="ORF">G9C98_007956</name>
</gene>
<protein>
    <submittedName>
        <fullName evidence="1">Uncharacterized protein</fullName>
    </submittedName>
</protein>
<proteinExistence type="predicted"/>
<name>A0A8J5QLK7_9HYME</name>
<dbReference type="EMBL" id="JAAOIC020000067">
    <property type="protein sequence ID" value="KAG8034880.1"/>
    <property type="molecule type" value="Genomic_DNA"/>
</dbReference>
<dbReference type="AlphaFoldDB" id="A0A8J5QLK7"/>
<sequence>MLVENVNGVNSGPGVLPEDMRTRIGHMAGPIDAVGAAEPRQLVADEFLVVAQVVFPVEDACALVAREPRLFRPI</sequence>
<evidence type="ECO:0000313" key="1">
    <source>
        <dbReference type="EMBL" id="KAG8034880.1"/>
    </source>
</evidence>
<organism evidence="1 2">
    <name type="scientific">Cotesia typhae</name>
    <dbReference type="NCBI Taxonomy" id="2053667"/>
    <lineage>
        <taxon>Eukaryota</taxon>
        <taxon>Metazoa</taxon>
        <taxon>Ecdysozoa</taxon>
        <taxon>Arthropoda</taxon>
        <taxon>Hexapoda</taxon>
        <taxon>Insecta</taxon>
        <taxon>Pterygota</taxon>
        <taxon>Neoptera</taxon>
        <taxon>Endopterygota</taxon>
        <taxon>Hymenoptera</taxon>
        <taxon>Apocrita</taxon>
        <taxon>Ichneumonoidea</taxon>
        <taxon>Braconidae</taxon>
        <taxon>Microgastrinae</taxon>
        <taxon>Cotesia</taxon>
    </lineage>
</organism>
<evidence type="ECO:0000313" key="2">
    <source>
        <dbReference type="Proteomes" id="UP000729913"/>
    </source>
</evidence>